<dbReference type="PANTHER" id="PTHR42879:SF2">
    <property type="entry name" value="3-OXOACYL-[ACYL-CARRIER-PROTEIN] REDUCTASE FABG"/>
    <property type="match status" value="1"/>
</dbReference>
<sequence>MQRLQDKIALVTGASKGIGAATAKQLAAAGASVVVNFHTSADSADQVVNKIIKSGGTAVAVKADVSNEDDIARLMFQIKEIYGRIDILVNNAGVYAFGPLEAITAASYHHEYDLNVLWLLLTTKTALHLFPADGGSIINIGSRVNSIAPANSVISSASKAAVNAIKMVLAKELGPREIRVNSLNPGIIMTEGLYLAVWQTFRCESTMNP</sequence>
<dbReference type="SUPFAM" id="SSF51735">
    <property type="entry name" value="NAD(P)-binding Rossmann-fold domains"/>
    <property type="match status" value="1"/>
</dbReference>
<dbReference type="Pfam" id="PF00106">
    <property type="entry name" value="adh_short"/>
    <property type="match status" value="1"/>
</dbReference>
<dbReference type="PRINTS" id="PR00080">
    <property type="entry name" value="SDRFAMILY"/>
</dbReference>
<evidence type="ECO:0000256" key="1">
    <source>
        <dbReference type="ARBA" id="ARBA00006484"/>
    </source>
</evidence>
<comment type="similarity">
    <text evidence="1 2">Belongs to the short-chain dehydrogenases/reductases (SDR) family.</text>
</comment>
<dbReference type="Proteomes" id="UP000564385">
    <property type="component" value="Unassembled WGS sequence"/>
</dbReference>
<name>A0A852VKU3_9BACT</name>
<comment type="caution">
    <text evidence="3">The sequence shown here is derived from an EMBL/GenBank/DDBJ whole genome shotgun (WGS) entry which is preliminary data.</text>
</comment>
<reference evidence="3 4" key="1">
    <citation type="submission" date="2020-07" db="EMBL/GenBank/DDBJ databases">
        <title>Genomic Encyclopedia of Type Strains, Phase IV (KMG-V): Genome sequencing to study the core and pangenomes of soil and plant-associated prokaryotes.</title>
        <authorList>
            <person name="Whitman W."/>
        </authorList>
    </citation>
    <scope>NUCLEOTIDE SEQUENCE [LARGE SCALE GENOMIC DNA]</scope>
    <source>
        <strain evidence="3 4">M8UP22</strain>
    </source>
</reference>
<evidence type="ECO:0000256" key="2">
    <source>
        <dbReference type="RuleBase" id="RU000363"/>
    </source>
</evidence>
<dbReference type="Gene3D" id="3.40.50.720">
    <property type="entry name" value="NAD(P)-binding Rossmann-like Domain"/>
    <property type="match status" value="1"/>
</dbReference>
<gene>
    <name evidence="3" type="ORF">HDF08_004373</name>
</gene>
<dbReference type="GO" id="GO:0004316">
    <property type="term" value="F:3-oxoacyl-[acyl-carrier-protein] reductase (NADPH) activity"/>
    <property type="evidence" value="ECO:0007669"/>
    <property type="project" value="UniProtKB-EC"/>
</dbReference>
<dbReference type="PANTHER" id="PTHR42879">
    <property type="entry name" value="3-OXOACYL-(ACYL-CARRIER-PROTEIN) REDUCTASE"/>
    <property type="match status" value="1"/>
</dbReference>
<protein>
    <submittedName>
        <fullName evidence="3">3-oxoacyl-[acyl-carrier protein] reductase</fullName>
        <ecNumber evidence="3">1.1.1.100</ecNumber>
    </submittedName>
</protein>
<proteinExistence type="inferred from homology"/>
<dbReference type="PRINTS" id="PR00081">
    <property type="entry name" value="GDHRDH"/>
</dbReference>
<dbReference type="InterPro" id="IPR050259">
    <property type="entry name" value="SDR"/>
</dbReference>
<dbReference type="InterPro" id="IPR036291">
    <property type="entry name" value="NAD(P)-bd_dom_sf"/>
</dbReference>
<organism evidence="3 4">
    <name type="scientific">Tunturiibacter lichenicola</name>
    <dbReference type="NCBI Taxonomy" id="2051959"/>
    <lineage>
        <taxon>Bacteria</taxon>
        <taxon>Pseudomonadati</taxon>
        <taxon>Acidobacteriota</taxon>
        <taxon>Terriglobia</taxon>
        <taxon>Terriglobales</taxon>
        <taxon>Acidobacteriaceae</taxon>
        <taxon>Tunturiibacter</taxon>
    </lineage>
</organism>
<accession>A0A852VKU3</accession>
<dbReference type="InterPro" id="IPR002347">
    <property type="entry name" value="SDR_fam"/>
</dbReference>
<dbReference type="EC" id="1.1.1.100" evidence="3"/>
<evidence type="ECO:0000313" key="3">
    <source>
        <dbReference type="EMBL" id="NYF92250.1"/>
    </source>
</evidence>
<evidence type="ECO:0000313" key="4">
    <source>
        <dbReference type="Proteomes" id="UP000564385"/>
    </source>
</evidence>
<dbReference type="AlphaFoldDB" id="A0A852VKU3"/>
<keyword evidence="3" id="KW-0560">Oxidoreductase</keyword>
<dbReference type="EMBL" id="JACCCU010000004">
    <property type="protein sequence ID" value="NYF92250.1"/>
    <property type="molecule type" value="Genomic_DNA"/>
</dbReference>